<dbReference type="AlphaFoldDB" id="A0A7J9KNU4"/>
<comment type="caution">
    <text evidence="2">The sequence shown here is derived from an EMBL/GenBank/DDBJ whole genome shotgun (WGS) entry which is preliminary data.</text>
</comment>
<dbReference type="EMBL" id="JABFAF010000001">
    <property type="protein sequence ID" value="MBA0847909.1"/>
    <property type="molecule type" value="Genomic_DNA"/>
</dbReference>
<organism evidence="2 3">
    <name type="scientific">Gossypium schwendimanii</name>
    <name type="common">Cotton</name>
    <dbReference type="NCBI Taxonomy" id="34291"/>
    <lineage>
        <taxon>Eukaryota</taxon>
        <taxon>Viridiplantae</taxon>
        <taxon>Streptophyta</taxon>
        <taxon>Embryophyta</taxon>
        <taxon>Tracheophyta</taxon>
        <taxon>Spermatophyta</taxon>
        <taxon>Magnoliopsida</taxon>
        <taxon>eudicotyledons</taxon>
        <taxon>Gunneridae</taxon>
        <taxon>Pentapetalae</taxon>
        <taxon>rosids</taxon>
        <taxon>malvids</taxon>
        <taxon>Malvales</taxon>
        <taxon>Malvaceae</taxon>
        <taxon>Malvoideae</taxon>
        <taxon>Gossypium</taxon>
    </lineage>
</organism>
<evidence type="ECO:0000313" key="2">
    <source>
        <dbReference type="EMBL" id="MBA0847909.1"/>
    </source>
</evidence>
<dbReference type="InterPro" id="IPR002156">
    <property type="entry name" value="RNaseH_domain"/>
</dbReference>
<protein>
    <recommendedName>
        <fullName evidence="1">RNase H type-1 domain-containing protein</fullName>
    </recommendedName>
</protein>
<name>A0A7J9KNU4_GOSSC</name>
<gene>
    <name evidence="2" type="ORF">Goshw_025493</name>
</gene>
<dbReference type="GO" id="GO:0004523">
    <property type="term" value="F:RNA-DNA hybrid ribonuclease activity"/>
    <property type="evidence" value="ECO:0007669"/>
    <property type="project" value="InterPro"/>
</dbReference>
<evidence type="ECO:0000313" key="3">
    <source>
        <dbReference type="Proteomes" id="UP000593576"/>
    </source>
</evidence>
<reference evidence="2 3" key="1">
    <citation type="journal article" date="2019" name="Genome Biol. Evol.">
        <title>Insights into the evolution of the New World diploid cottons (Gossypium, subgenus Houzingenia) based on genome sequencing.</title>
        <authorList>
            <person name="Grover C.E."/>
            <person name="Arick M.A. 2nd"/>
            <person name="Thrash A."/>
            <person name="Conover J.L."/>
            <person name="Sanders W.S."/>
            <person name="Peterson D.G."/>
            <person name="Frelichowski J.E."/>
            <person name="Scheffler J.A."/>
            <person name="Scheffler B.E."/>
            <person name="Wendel J.F."/>
        </authorList>
    </citation>
    <scope>NUCLEOTIDE SEQUENCE [LARGE SCALE GENOMIC DNA]</scope>
    <source>
        <strain evidence="2">1</strain>
        <tissue evidence="2">Leaf</tissue>
    </source>
</reference>
<evidence type="ECO:0000259" key="1">
    <source>
        <dbReference type="Pfam" id="PF13456"/>
    </source>
</evidence>
<dbReference type="GO" id="GO:0003676">
    <property type="term" value="F:nucleic acid binding"/>
    <property type="evidence" value="ECO:0007669"/>
    <property type="project" value="InterPro"/>
</dbReference>
<dbReference type="Pfam" id="PF13456">
    <property type="entry name" value="RVT_3"/>
    <property type="match status" value="1"/>
</dbReference>
<keyword evidence="3" id="KW-1185">Reference proteome</keyword>
<dbReference type="OrthoDB" id="10351166at2759"/>
<proteinExistence type="predicted"/>
<dbReference type="Proteomes" id="UP000593576">
    <property type="component" value="Unassembled WGS sequence"/>
</dbReference>
<sequence>MLKWSNLKINFDAAFNKQESRSCSVIVIRDSNGGVLRSKTVKNDNIHLTFAMKVLACIQAAQMGLGMGLPVVEVECVTSQKTELVEIGLVNQEWSRPLFE</sequence>
<feature type="domain" description="RNase H type-1" evidence="1">
    <location>
        <begin position="10"/>
        <end position="76"/>
    </location>
</feature>
<accession>A0A7J9KNU4</accession>